<gene>
    <name evidence="1" type="ORF">SCHPADRAFT_999851</name>
</gene>
<accession>A0A0H2REL8</accession>
<protein>
    <submittedName>
        <fullName evidence="1">Uncharacterized protein</fullName>
    </submittedName>
</protein>
<organism evidence="1 2">
    <name type="scientific">Schizopora paradoxa</name>
    <dbReference type="NCBI Taxonomy" id="27342"/>
    <lineage>
        <taxon>Eukaryota</taxon>
        <taxon>Fungi</taxon>
        <taxon>Dikarya</taxon>
        <taxon>Basidiomycota</taxon>
        <taxon>Agaricomycotina</taxon>
        <taxon>Agaricomycetes</taxon>
        <taxon>Hymenochaetales</taxon>
        <taxon>Schizoporaceae</taxon>
        <taxon>Schizopora</taxon>
    </lineage>
</organism>
<name>A0A0H2REL8_9AGAM</name>
<dbReference type="Gene3D" id="3.80.10.10">
    <property type="entry name" value="Ribonuclease Inhibitor"/>
    <property type="match status" value="1"/>
</dbReference>
<dbReference type="AlphaFoldDB" id="A0A0H2REL8"/>
<dbReference type="OrthoDB" id="3365698at2759"/>
<dbReference type="InParanoid" id="A0A0H2REL8"/>
<dbReference type="Gene3D" id="1.20.1280.50">
    <property type="match status" value="1"/>
</dbReference>
<keyword evidence="2" id="KW-1185">Reference proteome</keyword>
<dbReference type="InterPro" id="IPR032675">
    <property type="entry name" value="LRR_dom_sf"/>
</dbReference>
<dbReference type="EMBL" id="KQ086038">
    <property type="protein sequence ID" value="KLO10002.1"/>
    <property type="molecule type" value="Genomic_DNA"/>
</dbReference>
<sequence>MVASKRICRTSRRVPRTTVVPPVASPAQTLSADMLYRIFQFALLLVKRKLGEDQTRIDIDRIEPMNFSLVCRSWRSVVLSNPSLWSNMHIFHSTKNDLHPILPRIHSKWLQLSRNSLLTTSLDLHFYGSQSNKELKRIIDTTLAQYSRIKHADIFIRSLPKSKNYSISLPLSPTFVSLSLEVPDRHGRASLDFTSCFSSSKLRTLETFEGIRWILPSSPNQTLHFPNLSKLEFYTDVTGDIGDIYVILSACPNVENLVVQAYRCKNAFTSPNAAHLAPSSDPVLLSRLLKMKIVSHNRAVTLQVVRWVTCPSLRELRVDASENVIQVLLDSDDPDEHCMTRELLLAYKNFICRSQPPLIHLELDYSSRTVIADGHGLLLREILRPLRALKVLRLTEVVVDSELFEEMTLHDEDGSESICPSLSELKIMHYKSDCSSVSFRVNFTSMENMLKSRKISGNPQLLPLSLHFPVFFEGVPMFYTVTHSQT</sequence>
<evidence type="ECO:0000313" key="2">
    <source>
        <dbReference type="Proteomes" id="UP000053477"/>
    </source>
</evidence>
<dbReference type="Proteomes" id="UP000053477">
    <property type="component" value="Unassembled WGS sequence"/>
</dbReference>
<reference evidence="1 2" key="1">
    <citation type="submission" date="2015-04" db="EMBL/GenBank/DDBJ databases">
        <title>Complete genome sequence of Schizopora paradoxa KUC8140, a cosmopolitan wood degrader in East Asia.</title>
        <authorList>
            <consortium name="DOE Joint Genome Institute"/>
            <person name="Min B."/>
            <person name="Park H."/>
            <person name="Jang Y."/>
            <person name="Kim J.-J."/>
            <person name="Kim K.H."/>
            <person name="Pangilinan J."/>
            <person name="Lipzen A."/>
            <person name="Riley R."/>
            <person name="Grigoriev I.V."/>
            <person name="Spatafora J.W."/>
            <person name="Choi I.-G."/>
        </authorList>
    </citation>
    <scope>NUCLEOTIDE SEQUENCE [LARGE SCALE GENOMIC DNA]</scope>
    <source>
        <strain evidence="1 2">KUC8140</strain>
    </source>
</reference>
<evidence type="ECO:0000313" key="1">
    <source>
        <dbReference type="EMBL" id="KLO10002.1"/>
    </source>
</evidence>
<proteinExistence type="predicted"/>